<evidence type="ECO:0000256" key="2">
    <source>
        <dbReference type="ARBA" id="ARBA00022448"/>
    </source>
</evidence>
<evidence type="ECO:0000256" key="4">
    <source>
        <dbReference type="ARBA" id="ARBA00022553"/>
    </source>
</evidence>
<dbReference type="InterPro" id="IPR050864">
    <property type="entry name" value="Bacterial_PTS_Sugar_Transport"/>
</dbReference>
<dbReference type="Pfam" id="PF02302">
    <property type="entry name" value="PTS_IIB"/>
    <property type="match status" value="1"/>
</dbReference>
<organism evidence="16 17">
    <name type="scientific">Spiroplasma taiwanense CT-1</name>
    <dbReference type="NCBI Taxonomy" id="1276220"/>
    <lineage>
        <taxon>Bacteria</taxon>
        <taxon>Bacillati</taxon>
        <taxon>Mycoplasmatota</taxon>
        <taxon>Mollicutes</taxon>
        <taxon>Entomoplasmatales</taxon>
        <taxon>Spiroplasmataceae</taxon>
        <taxon>Spiroplasma</taxon>
    </lineage>
</organism>
<dbReference type="InterPro" id="IPR003501">
    <property type="entry name" value="PTS_EIIB_2/3"/>
</dbReference>
<keyword evidence="11 12" id="KW-0472">Membrane</keyword>
<dbReference type="NCBIfam" id="TIGR01427">
    <property type="entry name" value="PTS_IIC_fructo"/>
    <property type="match status" value="1"/>
</dbReference>
<protein>
    <submittedName>
        <fullName evidence="16">PTS system fructose-specific IIABC component</fullName>
    </submittedName>
</protein>
<dbReference type="GO" id="GO:0005886">
    <property type="term" value="C:plasma membrane"/>
    <property type="evidence" value="ECO:0007669"/>
    <property type="project" value="UniProtKB-SubCell"/>
</dbReference>
<evidence type="ECO:0000259" key="13">
    <source>
        <dbReference type="PROSITE" id="PS51094"/>
    </source>
</evidence>
<feature type="transmembrane region" description="Helical" evidence="12">
    <location>
        <begin position="527"/>
        <end position="552"/>
    </location>
</feature>
<feature type="domain" description="PTS EIIB type-2" evidence="14">
    <location>
        <begin position="164"/>
        <end position="260"/>
    </location>
</feature>
<evidence type="ECO:0000256" key="10">
    <source>
        <dbReference type="ARBA" id="ARBA00022989"/>
    </source>
</evidence>
<feature type="transmembrane region" description="Helical" evidence="12">
    <location>
        <begin position="336"/>
        <end position="359"/>
    </location>
</feature>
<dbReference type="PROSITE" id="PS51094">
    <property type="entry name" value="PTS_EIIA_TYPE_2"/>
    <property type="match status" value="1"/>
</dbReference>
<evidence type="ECO:0000256" key="7">
    <source>
        <dbReference type="ARBA" id="ARBA00022683"/>
    </source>
</evidence>
<dbReference type="InterPro" id="IPR003352">
    <property type="entry name" value="PTS_EIIC"/>
</dbReference>
<feature type="domain" description="PTS EIIC type-2" evidence="15">
    <location>
        <begin position="288"/>
        <end position="665"/>
    </location>
</feature>
<keyword evidence="9" id="KW-0418">Kinase</keyword>
<dbReference type="eggNOG" id="COG1299">
    <property type="taxonomic scope" value="Bacteria"/>
</dbReference>
<dbReference type="InterPro" id="IPR013014">
    <property type="entry name" value="PTS_EIIC_2"/>
</dbReference>
<evidence type="ECO:0000313" key="17">
    <source>
        <dbReference type="Proteomes" id="UP000014984"/>
    </source>
</evidence>
<dbReference type="InterPro" id="IPR006327">
    <property type="entry name" value="PTS_IIC_fruc"/>
</dbReference>
<dbReference type="CDD" id="cd00211">
    <property type="entry name" value="PTS_IIA_fru"/>
    <property type="match status" value="1"/>
</dbReference>
<feature type="transmembrane region" description="Helical" evidence="12">
    <location>
        <begin position="292"/>
        <end position="316"/>
    </location>
</feature>
<keyword evidence="3" id="KW-1003">Cell membrane</keyword>
<dbReference type="PROSITE" id="PS51099">
    <property type="entry name" value="PTS_EIIB_TYPE_2"/>
    <property type="match status" value="1"/>
</dbReference>
<dbReference type="STRING" id="1276220.STAIW_v1c04270"/>
<proteinExistence type="predicted"/>
<dbReference type="HOGENOM" id="CLU_013155_1_0_14"/>
<dbReference type="GO" id="GO:0005351">
    <property type="term" value="F:carbohydrate:proton symporter activity"/>
    <property type="evidence" value="ECO:0007669"/>
    <property type="project" value="InterPro"/>
</dbReference>
<keyword evidence="6" id="KW-0808">Transferase</keyword>
<dbReference type="InterPro" id="IPR016152">
    <property type="entry name" value="PTrfase/Anion_transptr"/>
</dbReference>
<dbReference type="PANTHER" id="PTHR30505">
    <property type="entry name" value="FRUCTOSE-LIKE PERMEASE"/>
    <property type="match status" value="1"/>
</dbReference>
<keyword evidence="4" id="KW-0597">Phosphoprotein</keyword>
<dbReference type="eggNOG" id="COG1445">
    <property type="taxonomic scope" value="Bacteria"/>
</dbReference>
<gene>
    <name evidence="16" type="primary">fruA</name>
    <name evidence="16" type="ORF">STAIW_v1c04270</name>
</gene>
<dbReference type="OrthoDB" id="9782569at2"/>
<dbReference type="PATRIC" id="fig|1276220.3.peg.433"/>
<feature type="domain" description="PTS EIIA type-2" evidence="13">
    <location>
        <begin position="5"/>
        <end position="149"/>
    </location>
</feature>
<keyword evidence="7" id="KW-0598">Phosphotransferase system</keyword>
<evidence type="ECO:0000259" key="15">
    <source>
        <dbReference type="PROSITE" id="PS51104"/>
    </source>
</evidence>
<dbReference type="EMBL" id="CP005074">
    <property type="protein sequence ID" value="AGR41073.1"/>
    <property type="molecule type" value="Genomic_DNA"/>
</dbReference>
<feature type="transmembrane region" description="Helical" evidence="12">
    <location>
        <begin position="443"/>
        <end position="465"/>
    </location>
</feature>
<dbReference type="Pfam" id="PF00359">
    <property type="entry name" value="PTS_EIIA_2"/>
    <property type="match status" value="1"/>
</dbReference>
<dbReference type="GO" id="GO:0090563">
    <property type="term" value="F:protein-phosphocysteine-sugar phosphotransferase activity"/>
    <property type="evidence" value="ECO:0007669"/>
    <property type="project" value="TreeGrafter"/>
</dbReference>
<dbReference type="InterPro" id="IPR036095">
    <property type="entry name" value="PTS_EIIB-like_sf"/>
</dbReference>
<feature type="transmembrane region" description="Helical" evidence="12">
    <location>
        <begin position="371"/>
        <end position="393"/>
    </location>
</feature>
<feature type="transmembrane region" description="Helical" evidence="12">
    <location>
        <begin position="592"/>
        <end position="614"/>
    </location>
</feature>
<comment type="subcellular location">
    <subcellularLocation>
        <location evidence="1">Cell inner membrane</location>
        <topology evidence="1">Multi-pass membrane protein</topology>
    </subcellularLocation>
</comment>
<dbReference type="InterPro" id="IPR002178">
    <property type="entry name" value="PTS_EIIA_type-2_dom"/>
</dbReference>
<keyword evidence="17" id="KW-1185">Reference proteome</keyword>
<dbReference type="AlphaFoldDB" id="S5MBC4"/>
<dbReference type="KEGG" id="stai:STAIW_v1c04270"/>
<keyword evidence="5" id="KW-0762">Sugar transport</keyword>
<evidence type="ECO:0000256" key="8">
    <source>
        <dbReference type="ARBA" id="ARBA00022692"/>
    </source>
</evidence>
<dbReference type="InterPro" id="IPR013011">
    <property type="entry name" value="PTS_EIIB_2"/>
</dbReference>
<dbReference type="PANTHER" id="PTHR30505:SF0">
    <property type="entry name" value="FRUCTOSE-LIKE PTS SYSTEM EIIBC COMPONENT-RELATED"/>
    <property type="match status" value="1"/>
</dbReference>
<feature type="transmembrane region" description="Helical" evidence="12">
    <location>
        <begin position="644"/>
        <end position="665"/>
    </location>
</feature>
<evidence type="ECO:0000256" key="1">
    <source>
        <dbReference type="ARBA" id="ARBA00004429"/>
    </source>
</evidence>
<evidence type="ECO:0000313" key="16">
    <source>
        <dbReference type="EMBL" id="AGR41073.1"/>
    </source>
</evidence>
<dbReference type="InterPro" id="IPR004715">
    <property type="entry name" value="PTS_IIA_fruc"/>
</dbReference>
<evidence type="ECO:0000256" key="5">
    <source>
        <dbReference type="ARBA" id="ARBA00022597"/>
    </source>
</evidence>
<dbReference type="eggNOG" id="COG1762">
    <property type="taxonomic scope" value="Bacteria"/>
</dbReference>
<dbReference type="CDD" id="cd05569">
    <property type="entry name" value="PTS_IIB_fructose"/>
    <property type="match status" value="1"/>
</dbReference>
<keyword evidence="2" id="KW-0813">Transport</keyword>
<reference evidence="16 17" key="1">
    <citation type="journal article" date="2013" name="Genome Biol. Evol.">
        <title>Comparison of metabolic capacities and inference of gene content evolution in mosquito-associated Spiroplasma diminutum and S. taiwanense.</title>
        <authorList>
            <person name="Lo W.S."/>
            <person name="Ku C."/>
            <person name="Chen L.L."/>
            <person name="Chang T.H."/>
            <person name="Kuo C.H."/>
        </authorList>
    </citation>
    <scope>NUCLEOTIDE SEQUENCE [LARGE SCALE GENOMIC DNA]</scope>
    <source>
        <strain evidence="16">CT-1</strain>
    </source>
</reference>
<dbReference type="NCBIfam" id="TIGR00848">
    <property type="entry name" value="fruA"/>
    <property type="match status" value="1"/>
</dbReference>
<keyword evidence="8 12" id="KW-0812">Transmembrane</keyword>
<dbReference type="NCBIfam" id="TIGR00829">
    <property type="entry name" value="FRU"/>
    <property type="match status" value="1"/>
</dbReference>
<dbReference type="GO" id="GO:0016301">
    <property type="term" value="F:kinase activity"/>
    <property type="evidence" value="ECO:0007669"/>
    <property type="project" value="UniProtKB-KW"/>
</dbReference>
<dbReference type="Pfam" id="PF02378">
    <property type="entry name" value="PTS_EIIC"/>
    <property type="match status" value="1"/>
</dbReference>
<feature type="transmembrane region" description="Helical" evidence="12">
    <location>
        <begin position="405"/>
        <end position="431"/>
    </location>
</feature>
<dbReference type="InterPro" id="IPR003353">
    <property type="entry name" value="PTS_IIB_fruc"/>
</dbReference>
<evidence type="ECO:0000256" key="9">
    <source>
        <dbReference type="ARBA" id="ARBA00022777"/>
    </source>
</evidence>
<dbReference type="PROSITE" id="PS51104">
    <property type="entry name" value="PTS_EIIC_TYPE_2"/>
    <property type="match status" value="1"/>
</dbReference>
<keyword evidence="10 12" id="KW-1133">Transmembrane helix</keyword>
<dbReference type="Gene3D" id="3.40.930.10">
    <property type="entry name" value="Mannitol-specific EII, Chain A"/>
    <property type="match status" value="1"/>
</dbReference>
<dbReference type="SUPFAM" id="SSF52794">
    <property type="entry name" value="PTS system IIB component-like"/>
    <property type="match status" value="1"/>
</dbReference>
<dbReference type="GO" id="GO:0022877">
    <property type="term" value="F:protein-N(PI)-phosphohistidine-fructose phosphotransferase system transporter activity"/>
    <property type="evidence" value="ECO:0007669"/>
    <property type="project" value="InterPro"/>
</dbReference>
<dbReference type="GO" id="GO:0009401">
    <property type="term" value="P:phosphoenolpyruvate-dependent sugar phosphotransferase system"/>
    <property type="evidence" value="ECO:0007669"/>
    <property type="project" value="UniProtKB-KW"/>
</dbReference>
<name>S5MBC4_9MOLU</name>
<accession>S5MBC4</accession>
<evidence type="ECO:0000256" key="11">
    <source>
        <dbReference type="ARBA" id="ARBA00023136"/>
    </source>
</evidence>
<evidence type="ECO:0000256" key="3">
    <source>
        <dbReference type="ARBA" id="ARBA00022475"/>
    </source>
</evidence>
<evidence type="ECO:0000256" key="12">
    <source>
        <dbReference type="SAM" id="Phobius"/>
    </source>
</evidence>
<dbReference type="Proteomes" id="UP000014984">
    <property type="component" value="Chromosome"/>
</dbReference>
<dbReference type="Gene3D" id="3.40.50.2300">
    <property type="match status" value="1"/>
</dbReference>
<feature type="transmembrane region" description="Helical" evidence="12">
    <location>
        <begin position="485"/>
        <end position="506"/>
    </location>
</feature>
<evidence type="ECO:0000259" key="14">
    <source>
        <dbReference type="PROSITE" id="PS51099"/>
    </source>
</evidence>
<sequence length="711" mass="76490">MELKDLFSKQISFFEEDLNSKDEVIEFLSKKLQEQKFVKSAEDFKAAVYKRESEGSTGVGDGIGIPHVLNKTVLKSAIAFVKLKNKIDWQSLDDQPVDLVFMIMTNGVDSDEHLTALAELSGFLMKSEIQTKLRNAKSIKDIETAFTKKEVKEVKTSKNGHFDVIGITACPTGIAHTYMAAEKLEEYAKSLNMSVKIETQGRRGTENKLTDEDIKNAKVIILAHDKALQGMSRFNGVEVIDTHTKEAIFKGKELISGFSRNPDKKVINVADDGSSSNDEFSLRKFLDFKGNLLAGVSRMLPFVVAGGIILGIAFLIDFIAGTPGGKDFGTVNEAAGWFAAIGKTAMSIMVPVLAGYIAYTIVGPQGLMPGFVAGLLADGSGFAYGGVGSWSGLWIKLFPNQDIPMVSGFIGGMVGAYVAALIIFGLMKLFSKFTKSFHGVRDIVLVPVLSLLLTALAMFVLNIPLGYTMWGIKEGLLFLTKTKELLPLLGMIIALMMCVDMGGPINKIAYTLGTLSVGGGLGDDPKLTIIMAASMAGGMIPPLGIALCNVLFSKVWTSKERDAAKANWLMGAFFITEGAIPFMITDAKRISISALISGAITGVLVGLFGITLGAPHGGVAVFPLLEFTAFDVASGTALAKGLGVSLYILSIIIGTVIMALILGFWKTADVKKGKLVLASSNGVKENIEFKIKKINENKNISNAKKKKNYQF</sequence>
<dbReference type="RefSeq" id="WP_020834212.1">
    <property type="nucleotide sequence ID" value="NC_021846.1"/>
</dbReference>
<evidence type="ECO:0000256" key="6">
    <source>
        <dbReference type="ARBA" id="ARBA00022679"/>
    </source>
</evidence>
<dbReference type="SUPFAM" id="SSF55804">
    <property type="entry name" value="Phoshotransferase/anion transport protein"/>
    <property type="match status" value="1"/>
</dbReference>